<reference evidence="1" key="1">
    <citation type="submission" date="2015-12" db="EMBL/GenBank/DDBJ databases">
        <title>Gene expression during late stages of embryo sac development: a critical building block for successful pollen-pistil interactions.</title>
        <authorList>
            <person name="Liu Y."/>
            <person name="Joly V."/>
            <person name="Sabar M."/>
            <person name="Matton D.P."/>
        </authorList>
    </citation>
    <scope>NUCLEOTIDE SEQUENCE</scope>
</reference>
<proteinExistence type="predicted"/>
<protein>
    <submittedName>
        <fullName evidence="1">Putative ovule protein</fullName>
    </submittedName>
</protein>
<feature type="non-terminal residue" evidence="1">
    <location>
        <position position="1"/>
    </location>
</feature>
<name>A0A0V0H1Z3_SOLCH</name>
<dbReference type="AlphaFoldDB" id="A0A0V0H1Z3"/>
<sequence>KSSFLIRLIFQIPKEVSFRLVIDEKGFKLPTPWFIDINLLSSKLSEGHIPQSKFLMESSSVLA</sequence>
<dbReference type="EMBL" id="GEDG01026911">
    <property type="protein sequence ID" value="JAP14195.1"/>
    <property type="molecule type" value="Transcribed_RNA"/>
</dbReference>
<accession>A0A0V0H1Z3</accession>
<organism evidence="1">
    <name type="scientific">Solanum chacoense</name>
    <name type="common">Chaco potato</name>
    <dbReference type="NCBI Taxonomy" id="4108"/>
    <lineage>
        <taxon>Eukaryota</taxon>
        <taxon>Viridiplantae</taxon>
        <taxon>Streptophyta</taxon>
        <taxon>Embryophyta</taxon>
        <taxon>Tracheophyta</taxon>
        <taxon>Spermatophyta</taxon>
        <taxon>Magnoliopsida</taxon>
        <taxon>eudicotyledons</taxon>
        <taxon>Gunneridae</taxon>
        <taxon>Pentapetalae</taxon>
        <taxon>asterids</taxon>
        <taxon>lamiids</taxon>
        <taxon>Solanales</taxon>
        <taxon>Solanaceae</taxon>
        <taxon>Solanoideae</taxon>
        <taxon>Solaneae</taxon>
        <taxon>Solanum</taxon>
    </lineage>
</organism>
<evidence type="ECO:0000313" key="1">
    <source>
        <dbReference type="EMBL" id="JAP14195.1"/>
    </source>
</evidence>